<keyword evidence="3" id="KW-1185">Reference proteome</keyword>
<accession>A0ABW0X4A4</accession>
<gene>
    <name evidence="2" type="ORF">ACFP3U_16785</name>
</gene>
<comment type="caution">
    <text evidence="2">The sequence shown here is derived from an EMBL/GenBank/DDBJ whole genome shotgun (WGS) entry which is preliminary data.</text>
</comment>
<organism evidence="2 3">
    <name type="scientific">Kitasatospora misakiensis</name>
    <dbReference type="NCBI Taxonomy" id="67330"/>
    <lineage>
        <taxon>Bacteria</taxon>
        <taxon>Bacillati</taxon>
        <taxon>Actinomycetota</taxon>
        <taxon>Actinomycetes</taxon>
        <taxon>Kitasatosporales</taxon>
        <taxon>Streptomycetaceae</taxon>
        <taxon>Kitasatospora</taxon>
    </lineage>
</organism>
<dbReference type="Pfam" id="PF04149">
    <property type="entry name" value="DUF397"/>
    <property type="match status" value="1"/>
</dbReference>
<sequence>MSSKWFKSSYSTTDGGECIEIAPSPSSVLVRDSKDKAGPRLSFSPSAWADFVAFASEAQVPEGE</sequence>
<dbReference type="RefSeq" id="WP_380226333.1">
    <property type="nucleotide sequence ID" value="NZ_JBHSOF010000019.1"/>
</dbReference>
<name>A0ABW0X4A4_9ACTN</name>
<dbReference type="Proteomes" id="UP001595975">
    <property type="component" value="Unassembled WGS sequence"/>
</dbReference>
<feature type="domain" description="DUF397" evidence="1">
    <location>
        <begin position="4"/>
        <end position="54"/>
    </location>
</feature>
<dbReference type="InterPro" id="IPR007278">
    <property type="entry name" value="DUF397"/>
</dbReference>
<evidence type="ECO:0000313" key="2">
    <source>
        <dbReference type="EMBL" id="MFC5664637.1"/>
    </source>
</evidence>
<protein>
    <submittedName>
        <fullName evidence="2">DUF397 domain-containing protein</fullName>
    </submittedName>
</protein>
<dbReference type="EMBL" id="JBHSOF010000019">
    <property type="protein sequence ID" value="MFC5664637.1"/>
    <property type="molecule type" value="Genomic_DNA"/>
</dbReference>
<proteinExistence type="predicted"/>
<evidence type="ECO:0000259" key="1">
    <source>
        <dbReference type="Pfam" id="PF04149"/>
    </source>
</evidence>
<evidence type="ECO:0000313" key="3">
    <source>
        <dbReference type="Proteomes" id="UP001595975"/>
    </source>
</evidence>
<reference evidence="3" key="1">
    <citation type="journal article" date="2019" name="Int. J. Syst. Evol. Microbiol.">
        <title>The Global Catalogue of Microorganisms (GCM) 10K type strain sequencing project: providing services to taxonomists for standard genome sequencing and annotation.</title>
        <authorList>
            <consortium name="The Broad Institute Genomics Platform"/>
            <consortium name="The Broad Institute Genome Sequencing Center for Infectious Disease"/>
            <person name="Wu L."/>
            <person name="Ma J."/>
        </authorList>
    </citation>
    <scope>NUCLEOTIDE SEQUENCE [LARGE SCALE GENOMIC DNA]</scope>
    <source>
        <strain evidence="3">CGMCC 4.1437</strain>
    </source>
</reference>